<keyword evidence="3" id="KW-1185">Reference proteome</keyword>
<dbReference type="OrthoDB" id="10260741at2759"/>
<dbReference type="Proteomes" id="UP000186601">
    <property type="component" value="Unassembled WGS sequence"/>
</dbReference>
<comment type="caution">
    <text evidence="2">The sequence shown here is derived from an EMBL/GenBank/DDBJ whole genome shotgun (WGS) entry which is preliminary data.</text>
</comment>
<reference evidence="2 3" key="1">
    <citation type="submission" date="2018-02" db="EMBL/GenBank/DDBJ databases">
        <title>Genome sequence of the basidiomycete white-rot fungus Phlebia centrifuga.</title>
        <authorList>
            <person name="Granchi Z."/>
            <person name="Peng M."/>
            <person name="de Vries R.P."/>
            <person name="Hilden K."/>
            <person name="Makela M.R."/>
            <person name="Grigoriev I."/>
            <person name="Riley R."/>
        </authorList>
    </citation>
    <scope>NUCLEOTIDE SEQUENCE [LARGE SCALE GENOMIC DNA]</scope>
    <source>
        <strain evidence="2 3">FBCC195</strain>
    </source>
</reference>
<evidence type="ECO:0000256" key="1">
    <source>
        <dbReference type="SAM" id="MobiDB-lite"/>
    </source>
</evidence>
<evidence type="ECO:0000313" key="2">
    <source>
        <dbReference type="EMBL" id="PSR73644.1"/>
    </source>
</evidence>
<organism evidence="2 3">
    <name type="scientific">Hermanssonia centrifuga</name>
    <dbReference type="NCBI Taxonomy" id="98765"/>
    <lineage>
        <taxon>Eukaryota</taxon>
        <taxon>Fungi</taxon>
        <taxon>Dikarya</taxon>
        <taxon>Basidiomycota</taxon>
        <taxon>Agaricomycotina</taxon>
        <taxon>Agaricomycetes</taxon>
        <taxon>Polyporales</taxon>
        <taxon>Meruliaceae</taxon>
        <taxon>Hermanssonia</taxon>
    </lineage>
</organism>
<dbReference type="AlphaFoldDB" id="A0A2R6NMN0"/>
<evidence type="ECO:0000313" key="3">
    <source>
        <dbReference type="Proteomes" id="UP000186601"/>
    </source>
</evidence>
<feature type="region of interest" description="Disordered" evidence="1">
    <location>
        <begin position="1"/>
        <end position="23"/>
    </location>
</feature>
<sequence>MMPSDLRTPPTPRSNAPSPKPSFDCDLLRAYMKKLLQTTLQPATWPVPRERDRVKAWMKEIGERVKERMIGSYL</sequence>
<dbReference type="STRING" id="98765.A0A2R6NMN0"/>
<proteinExistence type="predicted"/>
<protein>
    <submittedName>
        <fullName evidence="2">Uncharacterized protein</fullName>
    </submittedName>
</protein>
<gene>
    <name evidence="2" type="ORF">PHLCEN_2v10563</name>
</gene>
<accession>A0A2R6NMN0</accession>
<dbReference type="EMBL" id="MLYV02001069">
    <property type="protein sequence ID" value="PSR73644.1"/>
    <property type="molecule type" value="Genomic_DNA"/>
</dbReference>
<name>A0A2R6NMN0_9APHY</name>